<evidence type="ECO:0000313" key="2">
    <source>
        <dbReference type="EMBL" id="CEK52544.1"/>
    </source>
</evidence>
<name>A0A0B6Y8R9_9EUPU</name>
<sequence>TGTIWILYNDGTQLGVKSSEATMTYIDQDGGRSRYMDTDVVPDIVKLKLEKLPKVVDILMRSQATTISGPLI</sequence>
<dbReference type="EMBL" id="HACG01005679">
    <property type="protein sequence ID" value="CEK52544.1"/>
    <property type="molecule type" value="Transcribed_RNA"/>
</dbReference>
<organism evidence="2">
    <name type="scientific">Arion vulgaris</name>
    <dbReference type="NCBI Taxonomy" id="1028688"/>
    <lineage>
        <taxon>Eukaryota</taxon>
        <taxon>Metazoa</taxon>
        <taxon>Spiralia</taxon>
        <taxon>Lophotrochozoa</taxon>
        <taxon>Mollusca</taxon>
        <taxon>Gastropoda</taxon>
        <taxon>Heterobranchia</taxon>
        <taxon>Euthyneura</taxon>
        <taxon>Panpulmonata</taxon>
        <taxon>Eupulmonata</taxon>
        <taxon>Stylommatophora</taxon>
        <taxon>Helicina</taxon>
        <taxon>Arionoidea</taxon>
        <taxon>Arionidae</taxon>
        <taxon>Arion</taxon>
    </lineage>
</organism>
<dbReference type="InterPro" id="IPR000959">
    <property type="entry name" value="POLO_box_dom"/>
</dbReference>
<dbReference type="Gene3D" id="2.40.50.930">
    <property type="match status" value="1"/>
</dbReference>
<accession>A0A0B6Y8R9</accession>
<evidence type="ECO:0000259" key="1">
    <source>
        <dbReference type="PROSITE" id="PS50078"/>
    </source>
</evidence>
<protein>
    <recommendedName>
        <fullName evidence="1">POLO box domain-containing protein</fullName>
    </recommendedName>
</protein>
<feature type="non-terminal residue" evidence="2">
    <location>
        <position position="1"/>
    </location>
</feature>
<dbReference type="AlphaFoldDB" id="A0A0B6Y8R9"/>
<dbReference type="PROSITE" id="PS50078">
    <property type="entry name" value="POLO_BOX"/>
    <property type="match status" value="1"/>
</dbReference>
<gene>
    <name evidence="2" type="primary">ORF17166</name>
</gene>
<reference evidence="2" key="1">
    <citation type="submission" date="2014-12" db="EMBL/GenBank/DDBJ databases">
        <title>Insight into the proteome of Arion vulgaris.</title>
        <authorList>
            <person name="Aradska J."/>
            <person name="Bulat T."/>
            <person name="Smidak R."/>
            <person name="Sarate P."/>
            <person name="Gangsoo J."/>
            <person name="Sialana F."/>
            <person name="Bilban M."/>
            <person name="Lubec G."/>
        </authorList>
    </citation>
    <scope>NUCLEOTIDE SEQUENCE</scope>
    <source>
        <tissue evidence="2">Skin</tissue>
    </source>
</reference>
<feature type="domain" description="POLO box" evidence="1">
    <location>
        <begin position="1"/>
        <end position="61"/>
    </location>
</feature>
<dbReference type="SUPFAM" id="SSF82615">
    <property type="entry name" value="Polo-box domain"/>
    <property type="match status" value="1"/>
</dbReference>
<proteinExistence type="predicted"/>